<evidence type="ECO:0000259" key="1">
    <source>
        <dbReference type="Pfam" id="PF01636"/>
    </source>
</evidence>
<reference evidence="2 3" key="1">
    <citation type="submission" date="2022-09" db="EMBL/GenBank/DDBJ databases">
        <authorList>
            <person name="Palmer J.M."/>
        </authorList>
    </citation>
    <scope>NUCLEOTIDE SEQUENCE [LARGE SCALE GENOMIC DNA]</scope>
    <source>
        <strain evidence="2 3">DSM 7382</strain>
    </source>
</reference>
<dbReference type="Proteomes" id="UP001385951">
    <property type="component" value="Unassembled WGS sequence"/>
</dbReference>
<comment type="caution">
    <text evidence="2">The sequence shown here is derived from an EMBL/GenBank/DDBJ whole genome shotgun (WGS) entry which is preliminary data.</text>
</comment>
<evidence type="ECO:0000313" key="3">
    <source>
        <dbReference type="Proteomes" id="UP001385951"/>
    </source>
</evidence>
<dbReference type="InterPro" id="IPR002575">
    <property type="entry name" value="Aminoglycoside_PTrfase"/>
</dbReference>
<protein>
    <recommendedName>
        <fullName evidence="1">Aminoglycoside phosphotransferase domain-containing protein</fullName>
    </recommendedName>
</protein>
<accession>A0AAW0FPP0</accession>
<dbReference type="AlphaFoldDB" id="A0AAW0FPP0"/>
<dbReference type="PANTHER" id="PTHR21310">
    <property type="entry name" value="AMINOGLYCOSIDE PHOSPHOTRANSFERASE-RELATED-RELATED"/>
    <property type="match status" value="1"/>
</dbReference>
<evidence type="ECO:0000313" key="2">
    <source>
        <dbReference type="EMBL" id="KAK7682701.1"/>
    </source>
</evidence>
<proteinExistence type="predicted"/>
<dbReference type="Pfam" id="PF01636">
    <property type="entry name" value="APH"/>
    <property type="match status" value="1"/>
</dbReference>
<dbReference type="EMBL" id="JASBNA010000034">
    <property type="protein sequence ID" value="KAK7682701.1"/>
    <property type="molecule type" value="Genomic_DNA"/>
</dbReference>
<dbReference type="Gene3D" id="3.90.1200.10">
    <property type="match status" value="1"/>
</dbReference>
<feature type="domain" description="Aminoglycoside phosphotransferase" evidence="1">
    <location>
        <begin position="186"/>
        <end position="225"/>
    </location>
</feature>
<dbReference type="SUPFAM" id="SSF56112">
    <property type="entry name" value="Protein kinase-like (PK-like)"/>
    <property type="match status" value="1"/>
</dbReference>
<keyword evidence="3" id="KW-1185">Reference proteome</keyword>
<gene>
    <name evidence="2" type="ORF">QCA50_014084</name>
</gene>
<dbReference type="PANTHER" id="PTHR21310:SF15">
    <property type="entry name" value="AMINOGLYCOSIDE PHOSPHOTRANSFERASE DOMAIN-CONTAINING PROTEIN"/>
    <property type="match status" value="1"/>
</dbReference>
<sequence>MPQWFLRLRVWIYHILSCPVNDFVCVFRFGLPFVLKKSEGYVSTEADALRFLNSQFRGKDRLPIPKLYDTIAIDSVTYTLMSKLPGQNIMEVGSTGRLPFTTEFFDSIAEQVEVILRRVWALEQPPHIRGQVMMSASGHGVLTHYNFGHELMDPCSVLDYYALALGYANGESLVRDYPEAEHTFPADRIVFTHTDPYLQNTLISDDGRVCGLVDWENAGWYPMAYQWQLLRSIHLCNKKPYRQAWNRLQVSDETRAARALFARIQSEHPL</sequence>
<name>A0AAW0FPP0_9APHY</name>
<dbReference type="InterPro" id="IPR011009">
    <property type="entry name" value="Kinase-like_dom_sf"/>
</dbReference>
<dbReference type="InterPro" id="IPR051678">
    <property type="entry name" value="AGP_Transferase"/>
</dbReference>
<organism evidence="2 3">
    <name type="scientific">Cerrena zonata</name>
    <dbReference type="NCBI Taxonomy" id="2478898"/>
    <lineage>
        <taxon>Eukaryota</taxon>
        <taxon>Fungi</taxon>
        <taxon>Dikarya</taxon>
        <taxon>Basidiomycota</taxon>
        <taxon>Agaricomycotina</taxon>
        <taxon>Agaricomycetes</taxon>
        <taxon>Polyporales</taxon>
        <taxon>Cerrenaceae</taxon>
        <taxon>Cerrena</taxon>
    </lineage>
</organism>